<comment type="subcellular location">
    <subcellularLocation>
        <location evidence="12">Nucleus inner membrane</location>
        <topology evidence="12">Single-pass membrane protein</topology>
    </subcellularLocation>
</comment>
<feature type="compositionally biased region" description="Acidic residues" evidence="14">
    <location>
        <begin position="220"/>
        <end position="234"/>
    </location>
</feature>
<keyword evidence="10" id="KW-0539">Nucleus</keyword>
<reference evidence="16" key="1">
    <citation type="submission" date="2025-08" db="UniProtKB">
        <authorList>
            <consortium name="Ensembl"/>
        </authorList>
    </citation>
    <scope>IDENTIFICATION</scope>
</reference>
<keyword evidence="7" id="KW-0175">Coiled coil</keyword>
<dbReference type="GO" id="GO:0008092">
    <property type="term" value="F:cytoskeletal protein binding"/>
    <property type="evidence" value="ECO:0007669"/>
    <property type="project" value="Ensembl"/>
</dbReference>
<sequence>MPRGRPAAPQAETAEERWFFLPATPRAPLRANAPQDGGVGGSYSGAMAKRRFGGTSAPHYRRREVRFVEEAPGGRAGSAAEQEPRGVAYNLSSRRWLRHQEAAEMPTSREAAHKTKLEGLESGSSEDDASPRKTRSQTAREHSSGQAYPSVDKNILNITSVSELIRPPIRTSQRTGNSYVENGKSKKSEPAEERQPGKLQFQLAGAEVTVHNGTNKEDEKMEEEEENHVDDEPETPVISNTSPMTNRYQPVKASQASIPKRQESDQKMTVRFRTPNKVVLPFIPKKQAQSLSKKPDGQSNGRWSKIWIPVVLLASIAAVGWYILQDQSPKTFVNEEVLQAFQTQMKKLMNVYSSQEKRQWRRIQTFLEKHLNASHSHTEPAILLLAAAKEAENALKCLSNQIADAFSSSQSAATIKIDGTGKATLDSDIVKLVIDEELSSGFKEGKKAAVVHRFESLPAGATLIFYKYCDHANAAFKDVALLLTVLLDEESLGKDLRLLDVEEKVRDFLWAKFTNSDTPPSYNHMDTDKLSGLWSRISHLVLPVWPEDALLKDGCLQIN</sequence>
<dbReference type="GO" id="GO:0071763">
    <property type="term" value="P:nuclear membrane organization"/>
    <property type="evidence" value="ECO:0007669"/>
    <property type="project" value="Ensembl"/>
</dbReference>
<keyword evidence="17" id="KW-1185">Reference proteome</keyword>
<protein>
    <recommendedName>
        <fullName evidence="13">Torsin-1A-interacting protein 1</fullName>
    </recommendedName>
</protein>
<evidence type="ECO:0000256" key="5">
    <source>
        <dbReference type="ARBA" id="ARBA00022843"/>
    </source>
</evidence>
<feature type="compositionally biased region" description="Basic and acidic residues" evidence="14">
    <location>
        <begin position="110"/>
        <end position="119"/>
    </location>
</feature>
<feature type="region of interest" description="Disordered" evidence="14">
    <location>
        <begin position="102"/>
        <end position="152"/>
    </location>
</feature>
<keyword evidence="4" id="KW-0812">Transmembrane</keyword>
<evidence type="ECO:0000256" key="2">
    <source>
        <dbReference type="ARBA" id="ARBA00022499"/>
    </source>
</evidence>
<dbReference type="GO" id="GO:0001671">
    <property type="term" value="F:ATPase activator activity"/>
    <property type="evidence" value="ECO:0007669"/>
    <property type="project" value="Ensembl"/>
</dbReference>
<reference evidence="16" key="2">
    <citation type="submission" date="2025-09" db="UniProtKB">
        <authorList>
            <consortium name="Ensembl"/>
        </authorList>
    </citation>
    <scope>IDENTIFICATION</scope>
</reference>
<dbReference type="GeneTree" id="ENSGT00390000012166"/>
<evidence type="ECO:0000256" key="10">
    <source>
        <dbReference type="ARBA" id="ARBA00023242"/>
    </source>
</evidence>
<feature type="region of interest" description="Disordered" evidence="14">
    <location>
        <begin position="25"/>
        <end position="45"/>
    </location>
</feature>
<dbReference type="Pfam" id="PF05609">
    <property type="entry name" value="LAP1_C"/>
    <property type="match status" value="1"/>
</dbReference>
<evidence type="ECO:0000313" key="16">
    <source>
        <dbReference type="Ensembl" id="ENSSPUP00000023397.1"/>
    </source>
</evidence>
<evidence type="ECO:0000256" key="8">
    <source>
        <dbReference type="ARBA" id="ARBA00023136"/>
    </source>
</evidence>
<dbReference type="PANTHER" id="PTHR18843:SF6">
    <property type="entry name" value="TORSIN-1A-INTERACTING PROTEIN 1"/>
    <property type="match status" value="1"/>
</dbReference>
<keyword evidence="9" id="KW-0325">Glycoprotein</keyword>
<feature type="region of interest" description="Disordered" evidence="14">
    <location>
        <begin position="167"/>
        <end position="199"/>
    </location>
</feature>
<keyword evidence="6" id="KW-1133">Transmembrane helix</keyword>
<accession>A0A8D0HSF4</accession>
<dbReference type="InterPro" id="IPR008662">
    <property type="entry name" value="TOIP1/2"/>
</dbReference>
<dbReference type="Ensembl" id="ENSSPUT00000024959.1">
    <property type="protein sequence ID" value="ENSSPUP00000023397.1"/>
    <property type="gene ID" value="ENSSPUG00000017962.1"/>
</dbReference>
<evidence type="ECO:0000256" key="14">
    <source>
        <dbReference type="SAM" id="MobiDB-lite"/>
    </source>
</evidence>
<evidence type="ECO:0000256" key="11">
    <source>
        <dbReference type="ARBA" id="ARBA00037580"/>
    </source>
</evidence>
<evidence type="ECO:0000256" key="13">
    <source>
        <dbReference type="ARBA" id="ARBA00040724"/>
    </source>
</evidence>
<keyword evidence="8" id="KW-0472">Membrane</keyword>
<comment type="similarity">
    <text evidence="1">Belongs to the TOR1AIP family.</text>
</comment>
<dbReference type="Gene3D" id="3.40.50.12190">
    <property type="match status" value="1"/>
</dbReference>
<evidence type="ECO:0000256" key="7">
    <source>
        <dbReference type="ARBA" id="ARBA00023054"/>
    </source>
</evidence>
<dbReference type="InterPro" id="IPR038599">
    <property type="entry name" value="LAP1C-like_C_sf"/>
</dbReference>
<keyword evidence="2" id="KW-1017">Isopeptide bond</keyword>
<feature type="domain" description="Torsin-1A-interacting protein 1/2 AAA+ activator" evidence="15">
    <location>
        <begin position="331"/>
        <end position="556"/>
    </location>
</feature>
<feature type="compositionally biased region" description="Polar residues" evidence="14">
    <location>
        <begin position="170"/>
        <end position="180"/>
    </location>
</feature>
<dbReference type="InterPro" id="IPR046753">
    <property type="entry name" value="TOIP1/2_C"/>
</dbReference>
<organism evidence="16 17">
    <name type="scientific">Sphenodon punctatus</name>
    <name type="common">Tuatara</name>
    <name type="synonym">Hatteria punctata</name>
    <dbReference type="NCBI Taxonomy" id="8508"/>
    <lineage>
        <taxon>Eukaryota</taxon>
        <taxon>Metazoa</taxon>
        <taxon>Chordata</taxon>
        <taxon>Craniata</taxon>
        <taxon>Vertebrata</taxon>
        <taxon>Euteleostomi</taxon>
        <taxon>Lepidosauria</taxon>
        <taxon>Sphenodontia</taxon>
        <taxon>Sphenodontidae</taxon>
        <taxon>Sphenodon</taxon>
    </lineage>
</organism>
<dbReference type="PANTHER" id="PTHR18843">
    <property type="entry name" value="TORSIN-1A-INTERACTING PROTEIN"/>
    <property type="match status" value="1"/>
</dbReference>
<evidence type="ECO:0000256" key="4">
    <source>
        <dbReference type="ARBA" id="ARBA00022692"/>
    </source>
</evidence>
<feature type="region of interest" description="Disordered" evidence="14">
    <location>
        <begin position="63"/>
        <end position="86"/>
    </location>
</feature>
<evidence type="ECO:0000256" key="3">
    <source>
        <dbReference type="ARBA" id="ARBA00022553"/>
    </source>
</evidence>
<evidence type="ECO:0000256" key="9">
    <source>
        <dbReference type="ARBA" id="ARBA00023180"/>
    </source>
</evidence>
<dbReference type="GO" id="GO:0005637">
    <property type="term" value="C:nuclear inner membrane"/>
    <property type="evidence" value="ECO:0007669"/>
    <property type="project" value="UniProtKB-SubCell"/>
</dbReference>
<evidence type="ECO:0000256" key="12">
    <source>
        <dbReference type="ARBA" id="ARBA00037876"/>
    </source>
</evidence>
<feature type="compositionally biased region" description="Basic and acidic residues" evidence="14">
    <location>
        <begin position="183"/>
        <end position="196"/>
    </location>
</feature>
<keyword evidence="3" id="KW-0597">Phosphoprotein</keyword>
<evidence type="ECO:0000313" key="17">
    <source>
        <dbReference type="Proteomes" id="UP000694392"/>
    </source>
</evidence>
<feature type="compositionally biased region" description="Polar residues" evidence="14">
    <location>
        <begin position="237"/>
        <end position="257"/>
    </location>
</feature>
<dbReference type="GO" id="GO:0090435">
    <property type="term" value="P:protein localization to nuclear envelope"/>
    <property type="evidence" value="ECO:0007669"/>
    <property type="project" value="Ensembl"/>
</dbReference>
<name>A0A8D0HSF4_SPHPU</name>
<evidence type="ECO:0000256" key="1">
    <source>
        <dbReference type="ARBA" id="ARBA00007860"/>
    </source>
</evidence>
<comment type="function">
    <text evidence="11">Required for nuclear membrane integrity. Induces TOR1A and TOR1B ATPase activity and is required for their location on the nuclear membrane. Binds to A- and B-type lamins. Possible role in membrane attachment and assembly of the nuclear lamina.</text>
</comment>
<gene>
    <name evidence="16" type="primary">TOR1AIP1</name>
</gene>
<dbReference type="AlphaFoldDB" id="A0A8D0HSF4"/>
<proteinExistence type="inferred from homology"/>
<evidence type="ECO:0000259" key="15">
    <source>
        <dbReference type="Pfam" id="PF05609"/>
    </source>
</evidence>
<feature type="region of interest" description="Disordered" evidence="14">
    <location>
        <begin position="211"/>
        <end position="267"/>
    </location>
</feature>
<keyword evidence="5" id="KW-0832">Ubl conjugation</keyword>
<dbReference type="Proteomes" id="UP000694392">
    <property type="component" value="Unplaced"/>
</dbReference>
<evidence type="ECO:0000256" key="6">
    <source>
        <dbReference type="ARBA" id="ARBA00022989"/>
    </source>
</evidence>
<dbReference type="GO" id="GO:0051117">
    <property type="term" value="F:ATPase binding"/>
    <property type="evidence" value="ECO:0007669"/>
    <property type="project" value="Ensembl"/>
</dbReference>
<dbReference type="GO" id="GO:0005654">
    <property type="term" value="C:nucleoplasm"/>
    <property type="evidence" value="ECO:0007669"/>
    <property type="project" value="Ensembl"/>
</dbReference>